<evidence type="ECO:0000259" key="1">
    <source>
        <dbReference type="SMART" id="SM00306"/>
    </source>
</evidence>
<dbReference type="InterPro" id="IPR006141">
    <property type="entry name" value="Intein_N"/>
</dbReference>
<dbReference type="Pfam" id="PF13403">
    <property type="entry name" value="Hint_2"/>
    <property type="match status" value="1"/>
</dbReference>
<proteinExistence type="predicted"/>
<dbReference type="SMART" id="SM00306">
    <property type="entry name" value="HintN"/>
    <property type="match status" value="1"/>
</dbReference>
<dbReference type="RefSeq" id="WP_100162327.1">
    <property type="nucleotide sequence ID" value="NZ_PGTB01000028.1"/>
</dbReference>
<reference evidence="2 3" key="1">
    <citation type="journal article" date="2018" name="Int. J. Syst. Evol. Microbiol.">
        <title>Pseudooceanicola lipolyticus sp. nov., a marine alphaproteobacterium, reclassification of Oceanicola flagellatus as Pseudooceanicola flagellatus comb. nov. and emended description of the genus Pseudooceanicola.</title>
        <authorList>
            <person name="Huang M.-M."/>
            <person name="Guo L.-L."/>
            <person name="Wu Y.-H."/>
            <person name="Lai Q.-L."/>
            <person name="Shao Z.-Z."/>
            <person name="Wang C.-S."/>
            <person name="Wu M."/>
            <person name="Xu X.-W."/>
        </authorList>
    </citation>
    <scope>NUCLEOTIDE SEQUENCE [LARGE SCALE GENOMIC DNA]</scope>
    <source>
        <strain evidence="2 3">157</strain>
    </source>
</reference>
<evidence type="ECO:0000313" key="3">
    <source>
        <dbReference type="Proteomes" id="UP000231553"/>
    </source>
</evidence>
<sequence>MLSSANVAIPVNASSPVQNLLVYHAADFRVGEGAHLGDPISVMDDIVPGDSYALEDGARRKRLALRTPPEGGLTIAEDSEVGRPGAALHIDCAVLLMSPDGGTTEALVLVEVDADSAIVAIFLLPLGRLRQRAGYQVVSLDRSGARQKFAHMACVSFTRGTHITLATGEQVKIEDLKIGDRVLTRDDGPQMVRWIGQHTVRAEGALAPIVITAGTLNNTNDLVISPDHRLFVYQRSDEIGAGRPELLVKARHLVNGDTVHVQDGGFVDYFQLLFDRHHIIYAEGIAAESMLVDPRTRPALPADLLEKLAAILPQHADRGLQGLDVQKALLDRPDAIDLLRRASMQ</sequence>
<organism evidence="2 3">
    <name type="scientific">Pseudooceanicola lipolyticus</name>
    <dbReference type="NCBI Taxonomy" id="2029104"/>
    <lineage>
        <taxon>Bacteria</taxon>
        <taxon>Pseudomonadati</taxon>
        <taxon>Pseudomonadota</taxon>
        <taxon>Alphaproteobacteria</taxon>
        <taxon>Rhodobacterales</taxon>
        <taxon>Paracoccaceae</taxon>
        <taxon>Pseudooceanicola</taxon>
    </lineage>
</organism>
<dbReference type="EMBL" id="PGTB01000028">
    <property type="protein sequence ID" value="PJE36859.1"/>
    <property type="molecule type" value="Genomic_DNA"/>
</dbReference>
<dbReference type="GO" id="GO:0016539">
    <property type="term" value="P:intein-mediated protein splicing"/>
    <property type="evidence" value="ECO:0007669"/>
    <property type="project" value="InterPro"/>
</dbReference>
<dbReference type="PROSITE" id="PS50817">
    <property type="entry name" value="INTEIN_N_TER"/>
    <property type="match status" value="1"/>
</dbReference>
<accession>A0A2M8J250</accession>
<keyword evidence="3" id="KW-1185">Reference proteome</keyword>
<dbReference type="OrthoDB" id="6305173at2"/>
<dbReference type="Proteomes" id="UP000231553">
    <property type="component" value="Unassembled WGS sequence"/>
</dbReference>
<dbReference type="CDD" id="cd00081">
    <property type="entry name" value="Hint"/>
    <property type="match status" value="1"/>
</dbReference>
<protein>
    <recommendedName>
        <fullName evidence="1">Hint domain-containing protein</fullName>
    </recommendedName>
</protein>
<dbReference type="InterPro" id="IPR036844">
    <property type="entry name" value="Hint_dom_sf"/>
</dbReference>
<name>A0A2M8J250_9RHOB</name>
<dbReference type="InterPro" id="IPR028992">
    <property type="entry name" value="Hedgehog/Intein_dom"/>
</dbReference>
<evidence type="ECO:0000313" key="2">
    <source>
        <dbReference type="EMBL" id="PJE36859.1"/>
    </source>
</evidence>
<gene>
    <name evidence="2" type="ORF">CVM52_09795</name>
</gene>
<dbReference type="Gene3D" id="2.170.16.10">
    <property type="entry name" value="Hedgehog/Intein (Hint) domain"/>
    <property type="match status" value="1"/>
</dbReference>
<dbReference type="SUPFAM" id="SSF51294">
    <property type="entry name" value="Hedgehog/intein (Hint) domain"/>
    <property type="match status" value="1"/>
</dbReference>
<dbReference type="AlphaFoldDB" id="A0A2M8J250"/>
<dbReference type="InterPro" id="IPR003587">
    <property type="entry name" value="Hint_dom_N"/>
</dbReference>
<comment type="caution">
    <text evidence="2">The sequence shown here is derived from an EMBL/GenBank/DDBJ whole genome shotgun (WGS) entry which is preliminary data.</text>
</comment>
<feature type="domain" description="Hint" evidence="1">
    <location>
        <begin position="154"/>
        <end position="263"/>
    </location>
</feature>